<dbReference type="PROSITE" id="PS00211">
    <property type="entry name" value="ABC_TRANSPORTER_1"/>
    <property type="match status" value="2"/>
</dbReference>
<reference evidence="12 13" key="1">
    <citation type="submission" date="2023-06" db="EMBL/GenBank/DDBJ databases">
        <title>Microbacterium sp. nov., isolated from a waste landfill.</title>
        <authorList>
            <person name="Wen W."/>
        </authorList>
    </citation>
    <scope>NUCLEOTIDE SEQUENCE [LARGE SCALE GENOMIC DNA]</scope>
    <source>
        <strain evidence="12 13">ASV49</strain>
    </source>
</reference>
<dbReference type="SMART" id="SM00382">
    <property type="entry name" value="AAA"/>
    <property type="match status" value="2"/>
</dbReference>
<dbReference type="SUPFAM" id="SSF52540">
    <property type="entry name" value="P-loop containing nucleoside triphosphate hydrolases"/>
    <property type="match status" value="2"/>
</dbReference>
<feature type="transmembrane region" description="Helical" evidence="10">
    <location>
        <begin position="758"/>
        <end position="780"/>
    </location>
</feature>
<dbReference type="Pfam" id="PF00005">
    <property type="entry name" value="ABC_tran"/>
    <property type="match status" value="2"/>
</dbReference>
<dbReference type="Gene3D" id="1.10.1760.20">
    <property type="match status" value="1"/>
</dbReference>
<dbReference type="InterPro" id="IPR003439">
    <property type="entry name" value="ABC_transporter-like_ATP-bd"/>
</dbReference>
<feature type="transmembrane region" description="Helical" evidence="10">
    <location>
        <begin position="915"/>
        <end position="935"/>
    </location>
</feature>
<feature type="transmembrane region" description="Helical" evidence="10">
    <location>
        <begin position="823"/>
        <end position="855"/>
    </location>
</feature>
<comment type="subcellular location">
    <subcellularLocation>
        <location evidence="1">Membrane</location>
        <topology evidence="1">Multi-pass membrane protein</topology>
    </subcellularLocation>
</comment>
<evidence type="ECO:0000256" key="3">
    <source>
        <dbReference type="ARBA" id="ARBA00022448"/>
    </source>
</evidence>
<evidence type="ECO:0000256" key="5">
    <source>
        <dbReference type="ARBA" id="ARBA00022741"/>
    </source>
</evidence>
<dbReference type="InterPro" id="IPR027417">
    <property type="entry name" value="P-loop_NTPase"/>
</dbReference>
<feature type="transmembrane region" description="Helical" evidence="10">
    <location>
        <begin position="862"/>
        <end position="881"/>
    </location>
</feature>
<sequence>MTFRPAPLRAAAILAAVFIGARVVYRFLFDGMDAGGPVLLPLPSFRLPEPFAHVVLLGPVTTGGLWDAVASAIPIAAIILAFGVLNSLVDVSRGFAALARHGPFRGVARMLAIAWATLPALADSVRSVRFAFRLRGERFGARALVPVLERTLERASAIAAALELRGLGATVRHAVDPDCEHPVVVRDAVFSYGPRGLTRHEPVSASAPRWLIRHEPAPPPPERDGRTGDAVPVGVAVAGFAPGTATLTVITGATGAGKSTVLRGLAGLLSHVDGGSLDGLVDIAGLDRAQLPPRETARFVGVALQNPREAFATECVRDEIGLALELRGVASVIVAARVREVAERIGIERLLDRPVRGLSAGEATLVAIAAAVVEHPILLLVDEPLADLDTEARAHVVQVLDALAHDAGVCVVVAEHRAHAFAPVADAWFAIAEGVFQPATGPASSVTGSAPDASRSDAPAPAASRALAPGPPPALTARAVSVRRGDATLVRSADLDLHPGEIVALVGPNGAGKSSLLAALTLPERGADVTPAGRVALVPDASDDLFTRDTVAAELRAADRRSTGASARFSAYLGRDEVSVAALRPRHPRDLSLGERRCLALALQSAGDPAVLMVDEPTRGLDAAARGLVARALRTAADTGTAVIVATHDAAFAAALGARILPMRDGVAPAELPPRLGSQGEAESPLVERARNERAETPQADLTTSPRFDSLRSLNDPRVEAEIPLVERGRNDRAETPQADSETPPRFDSLSRHRAGRILPVAALAAANLVALAAFCWPLLATALPDDAQAAAPFAAMALAPLAAIAVAASLDGTVRSAHTIALLGVLAAVGAAVRMASTGVGGVEAVFILLILAGRAYGARFGLLLGVATIAISSVLWGGIGPWTPFQMFACAWVGAGAGLLPRRVRGWAEVWMLCAYGVVASYLFGLLMNLWFWPFAVGAGTGISYTPGGPLGQNLASFLVYSLITSTASWDTLRAITTVVGIVLVGRAVLAALRRAKPVAAPASPARTTIQDMRPTDRISGVSSRIS</sequence>
<evidence type="ECO:0000256" key="8">
    <source>
        <dbReference type="ARBA" id="ARBA00023136"/>
    </source>
</evidence>
<comment type="caution">
    <text evidence="12">The sequence shown here is derived from an EMBL/GenBank/DDBJ whole genome shotgun (WGS) entry which is preliminary data.</text>
</comment>
<evidence type="ECO:0000256" key="4">
    <source>
        <dbReference type="ARBA" id="ARBA00022692"/>
    </source>
</evidence>
<feature type="domain" description="ABC transporter" evidence="11">
    <location>
        <begin position="475"/>
        <end position="690"/>
    </location>
</feature>
<gene>
    <name evidence="12" type="ORF">QSV35_19890</name>
</gene>
<dbReference type="PROSITE" id="PS50893">
    <property type="entry name" value="ABC_TRANSPORTER_2"/>
    <property type="match status" value="2"/>
</dbReference>
<dbReference type="CDD" id="cd16914">
    <property type="entry name" value="EcfT"/>
    <property type="match status" value="1"/>
</dbReference>
<feature type="transmembrane region" description="Helical" evidence="10">
    <location>
        <begin position="887"/>
        <end position="903"/>
    </location>
</feature>
<comment type="similarity">
    <text evidence="2">Belongs to the ABC transporter superfamily.</text>
</comment>
<feature type="region of interest" description="Disordered" evidence="9">
    <location>
        <begin position="671"/>
        <end position="749"/>
    </location>
</feature>
<dbReference type="InterPro" id="IPR003593">
    <property type="entry name" value="AAA+_ATPase"/>
</dbReference>
<keyword evidence="8 10" id="KW-0472">Membrane</keyword>
<feature type="transmembrane region" description="Helical" evidence="10">
    <location>
        <begin position="65"/>
        <end position="85"/>
    </location>
</feature>
<keyword evidence="7 10" id="KW-1133">Transmembrane helix</keyword>
<evidence type="ECO:0000256" key="10">
    <source>
        <dbReference type="SAM" id="Phobius"/>
    </source>
</evidence>
<dbReference type="Gene3D" id="3.40.50.300">
    <property type="entry name" value="P-loop containing nucleotide triphosphate hydrolases"/>
    <property type="match status" value="2"/>
</dbReference>
<feature type="compositionally biased region" description="Basic and acidic residues" evidence="9">
    <location>
        <begin position="686"/>
        <end position="696"/>
    </location>
</feature>
<keyword evidence="13" id="KW-1185">Reference proteome</keyword>
<feature type="compositionally biased region" description="Low complexity" evidence="9">
    <location>
        <begin position="448"/>
        <end position="468"/>
    </location>
</feature>
<organism evidence="12 13">
    <name type="scientific">Microbacterium candidum</name>
    <dbReference type="NCBI Taxonomy" id="3041922"/>
    <lineage>
        <taxon>Bacteria</taxon>
        <taxon>Bacillati</taxon>
        <taxon>Actinomycetota</taxon>
        <taxon>Actinomycetes</taxon>
        <taxon>Micrococcales</taxon>
        <taxon>Microbacteriaceae</taxon>
        <taxon>Microbacterium</taxon>
    </lineage>
</organism>
<proteinExistence type="inferred from homology"/>
<dbReference type="EMBL" id="JASXSZ010000010">
    <property type="protein sequence ID" value="MDL9981599.1"/>
    <property type="molecule type" value="Genomic_DNA"/>
</dbReference>
<evidence type="ECO:0000313" key="12">
    <source>
        <dbReference type="EMBL" id="MDL9981599.1"/>
    </source>
</evidence>
<feature type="transmembrane region" description="Helical" evidence="10">
    <location>
        <begin position="792"/>
        <end position="811"/>
    </location>
</feature>
<accession>A0ABT7N4F7</accession>
<dbReference type="InterPro" id="IPR017871">
    <property type="entry name" value="ABC_transporter-like_CS"/>
</dbReference>
<feature type="transmembrane region" description="Helical" evidence="10">
    <location>
        <begin position="975"/>
        <end position="995"/>
    </location>
</feature>
<feature type="compositionally biased region" description="Basic and acidic residues" evidence="9">
    <location>
        <begin position="715"/>
        <end position="735"/>
    </location>
</feature>
<dbReference type="PANTHER" id="PTHR43553">
    <property type="entry name" value="HEAVY METAL TRANSPORTER"/>
    <property type="match status" value="1"/>
</dbReference>
<evidence type="ECO:0000256" key="9">
    <source>
        <dbReference type="SAM" id="MobiDB-lite"/>
    </source>
</evidence>
<evidence type="ECO:0000256" key="2">
    <source>
        <dbReference type="ARBA" id="ARBA00005417"/>
    </source>
</evidence>
<dbReference type="InterPro" id="IPR003339">
    <property type="entry name" value="ABC/ECF_trnsptr_transmembrane"/>
</dbReference>
<feature type="transmembrane region" description="Helical" evidence="10">
    <location>
        <begin position="106"/>
        <end position="122"/>
    </location>
</feature>
<keyword evidence="4 10" id="KW-0812">Transmembrane</keyword>
<feature type="domain" description="ABC transporter" evidence="11">
    <location>
        <begin position="212"/>
        <end position="458"/>
    </location>
</feature>
<dbReference type="Proteomes" id="UP001235064">
    <property type="component" value="Unassembled WGS sequence"/>
</dbReference>
<evidence type="ECO:0000313" key="13">
    <source>
        <dbReference type="Proteomes" id="UP001235064"/>
    </source>
</evidence>
<evidence type="ECO:0000256" key="1">
    <source>
        <dbReference type="ARBA" id="ARBA00004141"/>
    </source>
</evidence>
<feature type="region of interest" description="Disordered" evidence="9">
    <location>
        <begin position="441"/>
        <end position="474"/>
    </location>
</feature>
<dbReference type="GO" id="GO:0005524">
    <property type="term" value="F:ATP binding"/>
    <property type="evidence" value="ECO:0007669"/>
    <property type="project" value="UniProtKB-KW"/>
</dbReference>
<name>A0ABT7N4F7_9MICO</name>
<evidence type="ECO:0000259" key="11">
    <source>
        <dbReference type="PROSITE" id="PS50893"/>
    </source>
</evidence>
<dbReference type="RefSeq" id="WP_286290750.1">
    <property type="nucleotide sequence ID" value="NZ_JASXSZ010000010.1"/>
</dbReference>
<dbReference type="InterPro" id="IPR015856">
    <property type="entry name" value="ABC_transpr_CbiO/EcfA_su"/>
</dbReference>
<keyword evidence="6 12" id="KW-0067">ATP-binding</keyword>
<dbReference type="CDD" id="cd03225">
    <property type="entry name" value="ABC_cobalt_CbiO_domain1"/>
    <property type="match status" value="1"/>
</dbReference>
<evidence type="ECO:0000256" key="6">
    <source>
        <dbReference type="ARBA" id="ARBA00022840"/>
    </source>
</evidence>
<protein>
    <submittedName>
        <fullName evidence="12">ATP-binding cassette domain-containing protein</fullName>
    </submittedName>
</protein>
<dbReference type="InterPro" id="IPR050095">
    <property type="entry name" value="ECF_ABC_transporter_ATP-bd"/>
</dbReference>
<evidence type="ECO:0000256" key="7">
    <source>
        <dbReference type="ARBA" id="ARBA00022989"/>
    </source>
</evidence>
<keyword evidence="3" id="KW-0813">Transport</keyword>
<keyword evidence="5" id="KW-0547">Nucleotide-binding</keyword>